<accession>A0ACC0VSV2</accession>
<comment type="caution">
    <text evidence="1">The sequence shown here is derived from an EMBL/GenBank/DDBJ whole genome shotgun (WGS) entry which is preliminary data.</text>
</comment>
<evidence type="ECO:0000313" key="1">
    <source>
        <dbReference type="EMBL" id="KAI9909640.1"/>
    </source>
</evidence>
<sequence>MMGQTLQHQVDHFNVVDLEFELLQLALLVEHLGQVQVHITTQPNDMFSNSDRNRRILCARNTASFFVSYTSHRVSHISEPVLASRSWAATDGGTDMSIVEKILFSEEIGHGTLVRIPILAISVLGEAFSCMGFSASAAVMPTLCTSLASTVGVYGCADVWHALFSTTSDWETSSMLEMRRLKGIPHEIRQRNWEFDHVLLCATGAVDEHSLQRAGHVDIEFANLIVDAVPHFMNGRRQHSLIQTGLDGLRDHCAAVFNLFTLYLSRTLVINKAVLYPLGHIDGCTTSFEVTFGAKE</sequence>
<proteinExistence type="predicted"/>
<reference evidence="1 2" key="1">
    <citation type="journal article" date="2022" name="bioRxiv">
        <title>The genome of the oomycete Peronosclerospora sorghi, a cosmopolitan pathogen of maize and sorghum, is inflated with dispersed pseudogenes.</title>
        <authorList>
            <person name="Fletcher K."/>
            <person name="Martin F."/>
            <person name="Isakeit T."/>
            <person name="Cavanaugh K."/>
            <person name="Magill C."/>
            <person name="Michelmore R."/>
        </authorList>
    </citation>
    <scope>NUCLEOTIDE SEQUENCE [LARGE SCALE GENOMIC DNA]</scope>
    <source>
        <strain evidence="1">P6</strain>
    </source>
</reference>
<keyword evidence="2" id="KW-1185">Reference proteome</keyword>
<gene>
    <name evidence="1" type="ORF">PsorP6_014626</name>
</gene>
<dbReference type="EMBL" id="CM047586">
    <property type="protein sequence ID" value="KAI9909640.1"/>
    <property type="molecule type" value="Genomic_DNA"/>
</dbReference>
<protein>
    <submittedName>
        <fullName evidence="1">Uncharacterized protein</fullName>
    </submittedName>
</protein>
<evidence type="ECO:0000313" key="2">
    <source>
        <dbReference type="Proteomes" id="UP001163321"/>
    </source>
</evidence>
<name>A0ACC0VSV2_9STRA</name>
<organism evidence="1 2">
    <name type="scientific">Peronosclerospora sorghi</name>
    <dbReference type="NCBI Taxonomy" id="230839"/>
    <lineage>
        <taxon>Eukaryota</taxon>
        <taxon>Sar</taxon>
        <taxon>Stramenopiles</taxon>
        <taxon>Oomycota</taxon>
        <taxon>Peronosporomycetes</taxon>
        <taxon>Peronosporales</taxon>
        <taxon>Peronosporaceae</taxon>
        <taxon>Peronosclerospora</taxon>
    </lineage>
</organism>
<dbReference type="Proteomes" id="UP001163321">
    <property type="component" value="Chromosome 7"/>
</dbReference>